<protein>
    <submittedName>
        <fullName evidence="3">Uncharacterized protein</fullName>
    </submittedName>
</protein>
<evidence type="ECO:0000313" key="3">
    <source>
        <dbReference type="EMBL" id="KAE9986078.1"/>
    </source>
</evidence>
<feature type="compositionally biased region" description="Polar residues" evidence="1">
    <location>
        <begin position="51"/>
        <end position="60"/>
    </location>
</feature>
<accession>A0A8H3Z7J8</accession>
<reference evidence="3 4" key="1">
    <citation type="submission" date="2019-11" db="EMBL/GenBank/DDBJ databases">
        <title>Venturia inaequalis Genome Resource.</title>
        <authorList>
            <person name="Lichtner F.J."/>
        </authorList>
    </citation>
    <scope>NUCLEOTIDE SEQUENCE [LARGE SCALE GENOMIC DNA]</scope>
    <source>
        <strain evidence="3">Bline_iso_100314</strain>
    </source>
</reference>
<comment type="caution">
    <text evidence="3">The sequence shown here is derived from an EMBL/GenBank/DDBJ whole genome shotgun (WGS) entry which is preliminary data.</text>
</comment>
<feature type="region of interest" description="Disordered" evidence="1">
    <location>
        <begin position="49"/>
        <end position="79"/>
    </location>
</feature>
<keyword evidence="2" id="KW-1133">Transmembrane helix</keyword>
<feature type="transmembrane region" description="Helical" evidence="2">
    <location>
        <begin position="384"/>
        <end position="409"/>
    </location>
</feature>
<keyword evidence="2" id="KW-0472">Membrane</keyword>
<proteinExistence type="predicted"/>
<name>A0A8H3Z7J8_VENIN</name>
<dbReference type="EMBL" id="WNWQ01000001">
    <property type="protein sequence ID" value="KAE9986078.1"/>
    <property type="molecule type" value="Genomic_DNA"/>
</dbReference>
<organism evidence="3 4">
    <name type="scientific">Venturia inaequalis</name>
    <name type="common">Apple scab fungus</name>
    <dbReference type="NCBI Taxonomy" id="5025"/>
    <lineage>
        <taxon>Eukaryota</taxon>
        <taxon>Fungi</taxon>
        <taxon>Dikarya</taxon>
        <taxon>Ascomycota</taxon>
        <taxon>Pezizomycotina</taxon>
        <taxon>Dothideomycetes</taxon>
        <taxon>Pleosporomycetidae</taxon>
        <taxon>Venturiales</taxon>
        <taxon>Venturiaceae</taxon>
        <taxon>Venturia</taxon>
    </lineage>
</organism>
<evidence type="ECO:0000256" key="2">
    <source>
        <dbReference type="SAM" id="Phobius"/>
    </source>
</evidence>
<keyword evidence="2" id="KW-0812">Transmembrane</keyword>
<feature type="transmembrane region" description="Helical" evidence="2">
    <location>
        <begin position="421"/>
        <end position="454"/>
    </location>
</feature>
<dbReference type="AlphaFoldDB" id="A0A8H3Z7J8"/>
<sequence>MRKTHILNTTNLGRDALRDSPLFAMNDSNIVYTIATTYNGKLKAPFDISAKSPTQKSANGRSPAIRRDLDPKQAPTPAPAASATLNVISLFISSAIDTVAGWVGATPTGGIPTTLKKMATVSVTDVQDGIGEFYLKTKNRVLADVSTVMANYLTEIAAGYKASTPALPGGPATKVAANIEGRTVRKLSTYTDFSMTSEEVGAVVETLLKEVKHPALAANLAREMPQVIANLNSSSAEDAVFTSQKIVNNAGLDKPFFLSSPIAPLQGALITAGPTILKGMKVAVVRGMNAGMENVKKSVPVYHWYKFYLGQMCWGFYKRDQKSGKITEELVGCGTTAKWKDVNLAPIAQKMLNQTGIKAKAPSQIGVGSGLETSFEGLRKFTELIYSIGVLNIVNLTFALIMTILAIVATGFVNAGILKMIYFATILVCAGAMVLTCSNTIVMSASLGGVSYIVPGTGDALGAIVSVGGGFLAILWVNLVLTITGFIAWMVMWLSLVREEEFKKGKAEGTSTSTMVNGYEVPKHG</sequence>
<evidence type="ECO:0000313" key="4">
    <source>
        <dbReference type="Proteomes" id="UP000433883"/>
    </source>
</evidence>
<gene>
    <name evidence="3" type="ORF">BLS_000011</name>
</gene>
<feature type="transmembrane region" description="Helical" evidence="2">
    <location>
        <begin position="474"/>
        <end position="496"/>
    </location>
</feature>
<evidence type="ECO:0000256" key="1">
    <source>
        <dbReference type="SAM" id="MobiDB-lite"/>
    </source>
</evidence>
<dbReference type="Proteomes" id="UP000433883">
    <property type="component" value="Unassembled WGS sequence"/>
</dbReference>